<evidence type="ECO:0000313" key="9">
    <source>
        <dbReference type="Proteomes" id="UP000265800"/>
    </source>
</evidence>
<gene>
    <name evidence="8" type="primary">yedY_2</name>
    <name evidence="8" type="ORF">Mlute_02368</name>
</gene>
<dbReference type="EMBL" id="QWKZ01000095">
    <property type="protein sequence ID" value="RIH82857.1"/>
    <property type="molecule type" value="Genomic_DNA"/>
</dbReference>
<protein>
    <submittedName>
        <fullName evidence="8">Sulfoxide reductase catalytic subunit YedY</fullName>
        <ecNumber evidence="8">1.8.-.-</ecNumber>
    </submittedName>
</protein>
<keyword evidence="5" id="KW-0732">Signal</keyword>
<feature type="chain" id="PRO_5017334930" evidence="5">
    <location>
        <begin position="30"/>
        <end position="427"/>
    </location>
</feature>
<dbReference type="InterPro" id="IPR036374">
    <property type="entry name" value="OxRdtase_Mopterin-bd_sf"/>
</dbReference>
<dbReference type="GO" id="GO:0006790">
    <property type="term" value="P:sulfur compound metabolic process"/>
    <property type="evidence" value="ECO:0007669"/>
    <property type="project" value="TreeGrafter"/>
</dbReference>
<dbReference type="InterPro" id="IPR008335">
    <property type="entry name" value="Mopterin_OxRdtase_euk"/>
</dbReference>
<accession>A0A399EE02</accession>
<dbReference type="InterPro" id="IPR000572">
    <property type="entry name" value="OxRdtase_Mopterin-bd_dom"/>
</dbReference>
<dbReference type="Pfam" id="PF03404">
    <property type="entry name" value="Mo-co_dimer"/>
    <property type="match status" value="1"/>
</dbReference>
<dbReference type="Gene3D" id="3.90.420.10">
    <property type="entry name" value="Oxidoreductase, molybdopterin-binding domain"/>
    <property type="match status" value="1"/>
</dbReference>
<evidence type="ECO:0000313" key="8">
    <source>
        <dbReference type="EMBL" id="RIH82857.1"/>
    </source>
</evidence>
<dbReference type="EC" id="1.8.-.-" evidence="8"/>
<dbReference type="GO" id="GO:0020037">
    <property type="term" value="F:heme binding"/>
    <property type="evidence" value="ECO:0007669"/>
    <property type="project" value="TreeGrafter"/>
</dbReference>
<dbReference type="PRINTS" id="PR00407">
    <property type="entry name" value="EUMOPTERIN"/>
</dbReference>
<comment type="cofactor">
    <cofactor evidence="1">
        <name>Mo-molybdopterin</name>
        <dbReference type="ChEBI" id="CHEBI:71302"/>
    </cofactor>
</comment>
<name>A0A399EE02_9DEIN</name>
<dbReference type="Pfam" id="PF00174">
    <property type="entry name" value="Oxidored_molyb"/>
    <property type="match status" value="1"/>
</dbReference>
<dbReference type="AlphaFoldDB" id="A0A399EE02"/>
<dbReference type="Gene3D" id="2.60.40.650">
    <property type="match status" value="1"/>
</dbReference>
<keyword evidence="4 8" id="KW-0560">Oxidoreductase</keyword>
<evidence type="ECO:0000256" key="3">
    <source>
        <dbReference type="ARBA" id="ARBA00022723"/>
    </source>
</evidence>
<dbReference type="InterPro" id="IPR006311">
    <property type="entry name" value="TAT_signal"/>
</dbReference>
<dbReference type="GO" id="GO:0008482">
    <property type="term" value="F:sulfite oxidase activity"/>
    <property type="evidence" value="ECO:0007669"/>
    <property type="project" value="TreeGrafter"/>
</dbReference>
<keyword evidence="9" id="KW-1185">Reference proteome</keyword>
<evidence type="ECO:0000259" key="6">
    <source>
        <dbReference type="Pfam" id="PF00174"/>
    </source>
</evidence>
<keyword evidence="2" id="KW-0500">Molybdenum</keyword>
<evidence type="ECO:0000256" key="1">
    <source>
        <dbReference type="ARBA" id="ARBA00001924"/>
    </source>
</evidence>
<evidence type="ECO:0000256" key="2">
    <source>
        <dbReference type="ARBA" id="ARBA00022505"/>
    </source>
</evidence>
<comment type="caution">
    <text evidence="8">The sequence shown here is derived from an EMBL/GenBank/DDBJ whole genome shotgun (WGS) entry which is preliminary data.</text>
</comment>
<dbReference type="SUPFAM" id="SSF56524">
    <property type="entry name" value="Oxidoreductase molybdopterin-binding domain"/>
    <property type="match status" value="1"/>
</dbReference>
<proteinExistence type="predicted"/>
<dbReference type="InterPro" id="IPR014756">
    <property type="entry name" value="Ig_E-set"/>
</dbReference>
<feature type="domain" description="Moybdenum cofactor oxidoreductase dimerisation" evidence="7">
    <location>
        <begin position="309"/>
        <end position="414"/>
    </location>
</feature>
<feature type="signal peptide" evidence="5">
    <location>
        <begin position="1"/>
        <end position="29"/>
    </location>
</feature>
<dbReference type="OrthoDB" id="9778777at2"/>
<dbReference type="InterPro" id="IPR005066">
    <property type="entry name" value="MoCF_OxRdtse_dimer"/>
</dbReference>
<keyword evidence="3" id="KW-0479">Metal-binding</keyword>
<dbReference type="PROSITE" id="PS51318">
    <property type="entry name" value="TAT"/>
    <property type="match status" value="1"/>
</dbReference>
<dbReference type="PANTHER" id="PTHR19372:SF7">
    <property type="entry name" value="SULFITE OXIDASE, MITOCHONDRIAL"/>
    <property type="match status" value="1"/>
</dbReference>
<dbReference type="PANTHER" id="PTHR19372">
    <property type="entry name" value="SULFITE REDUCTASE"/>
    <property type="match status" value="1"/>
</dbReference>
<dbReference type="GO" id="GO:0030151">
    <property type="term" value="F:molybdenum ion binding"/>
    <property type="evidence" value="ECO:0007669"/>
    <property type="project" value="InterPro"/>
</dbReference>
<dbReference type="SUPFAM" id="SSF81296">
    <property type="entry name" value="E set domains"/>
    <property type="match status" value="1"/>
</dbReference>
<sequence>MDNPMQRRTFLSRAIGVLAAAGALPLVKAQTSSQASEALPSFTGPQANPYWNGVNPFVVYPQKLPLLRLTDRGIQLETPRQYFRTAFTPNEAFFVRYHLDLIPNSIDLSSWRLHIEGNVEKPLTLSMQDLLTRFKPVSVAAVNQCSGNSRSRFQPRVAGGQWGNGAMGNALWTGVRLMDLLQEAGVKPGTVQLQFQGLERGPGPEGKGSNAFMKSLDWNDPVLQECVIAYQMNGEPLPMLNGFPVRLVVPGKFSTYWMKHLTWIRALTQPDDNFWMAIAYRIPDTPRGNTTPADVAAGKVKTVPIGNVNMPVRSFIVDPDGSSKLVVGLPVEIRGVAFSGYGRVTRVEVSLDGGKTWRVAQLGEYYGPYSFRTWSFQWKPTQPGRYTLAVRATDEKGNVQPDEPVWNPGGYLWNRIERQDVVVGTAS</sequence>
<dbReference type="Proteomes" id="UP000265800">
    <property type="component" value="Unassembled WGS sequence"/>
</dbReference>
<feature type="domain" description="Oxidoreductase molybdopterin-binding" evidence="6">
    <location>
        <begin position="102"/>
        <end position="275"/>
    </location>
</feature>
<evidence type="ECO:0000256" key="4">
    <source>
        <dbReference type="ARBA" id="ARBA00023002"/>
    </source>
</evidence>
<evidence type="ECO:0000259" key="7">
    <source>
        <dbReference type="Pfam" id="PF03404"/>
    </source>
</evidence>
<evidence type="ECO:0000256" key="5">
    <source>
        <dbReference type="SAM" id="SignalP"/>
    </source>
</evidence>
<organism evidence="8 9">
    <name type="scientific">Meiothermus luteus</name>
    <dbReference type="NCBI Taxonomy" id="2026184"/>
    <lineage>
        <taxon>Bacteria</taxon>
        <taxon>Thermotogati</taxon>
        <taxon>Deinococcota</taxon>
        <taxon>Deinococci</taxon>
        <taxon>Thermales</taxon>
        <taxon>Thermaceae</taxon>
        <taxon>Meiothermus</taxon>
    </lineage>
</organism>
<dbReference type="GO" id="GO:0043546">
    <property type="term" value="F:molybdopterin cofactor binding"/>
    <property type="evidence" value="ECO:0007669"/>
    <property type="project" value="TreeGrafter"/>
</dbReference>
<reference evidence="8 9" key="1">
    <citation type="submission" date="2018-08" db="EMBL/GenBank/DDBJ databases">
        <title>Meiothermus luteus KCTC 52599 genome sequencing project.</title>
        <authorList>
            <person name="Da Costa M.S."/>
            <person name="Albuquerque L."/>
            <person name="Raposo P."/>
            <person name="Froufe H.J.C."/>
            <person name="Barroso C.S."/>
            <person name="Egas C."/>
        </authorList>
    </citation>
    <scope>NUCLEOTIDE SEQUENCE [LARGE SCALE GENOMIC DNA]</scope>
    <source>
        <strain evidence="8 9">KCTC 52599</strain>
    </source>
</reference>